<proteinExistence type="predicted"/>
<sequence length="33" mass="3685">MFLFYLQYAACSKQPPWAPPEPALEKEDGGGSR</sequence>
<dbReference type="VEuPathDB" id="FungiDB:EYZ11_006491"/>
<dbReference type="AlphaFoldDB" id="A0A4S3JFB6"/>
<keyword evidence="2" id="KW-1185">Reference proteome</keyword>
<name>A0A4S3JFB6_9EURO</name>
<accession>A0A4S3JFB6</accession>
<organism evidence="1 2">
    <name type="scientific">Aspergillus tanneri</name>
    <dbReference type="NCBI Taxonomy" id="1220188"/>
    <lineage>
        <taxon>Eukaryota</taxon>
        <taxon>Fungi</taxon>
        <taxon>Dikarya</taxon>
        <taxon>Ascomycota</taxon>
        <taxon>Pezizomycotina</taxon>
        <taxon>Eurotiomycetes</taxon>
        <taxon>Eurotiomycetidae</taxon>
        <taxon>Eurotiales</taxon>
        <taxon>Aspergillaceae</taxon>
        <taxon>Aspergillus</taxon>
        <taxon>Aspergillus subgen. Circumdati</taxon>
    </lineage>
</organism>
<protein>
    <submittedName>
        <fullName evidence="1">Uncharacterized protein</fullName>
    </submittedName>
</protein>
<evidence type="ECO:0000313" key="1">
    <source>
        <dbReference type="EMBL" id="THC94019.1"/>
    </source>
</evidence>
<dbReference type="Proteomes" id="UP000308092">
    <property type="component" value="Unassembled WGS sequence"/>
</dbReference>
<dbReference type="EMBL" id="SOSA01000230">
    <property type="protein sequence ID" value="THC94019.1"/>
    <property type="molecule type" value="Genomic_DNA"/>
</dbReference>
<comment type="caution">
    <text evidence="1">The sequence shown here is derived from an EMBL/GenBank/DDBJ whole genome shotgun (WGS) entry which is preliminary data.</text>
</comment>
<reference evidence="1 2" key="1">
    <citation type="submission" date="2019-03" db="EMBL/GenBank/DDBJ databases">
        <title>The genome sequence of a newly discovered highly antifungal drug resistant Aspergillus species, Aspergillus tanneri NIH 1004.</title>
        <authorList>
            <person name="Mounaud S."/>
            <person name="Singh I."/>
            <person name="Joardar V."/>
            <person name="Pakala S."/>
            <person name="Pakala S."/>
            <person name="Venepally P."/>
            <person name="Hoover J."/>
            <person name="Nierman W."/>
            <person name="Chung J."/>
            <person name="Losada L."/>
        </authorList>
    </citation>
    <scope>NUCLEOTIDE SEQUENCE [LARGE SCALE GENOMIC DNA]</scope>
    <source>
        <strain evidence="1 2">NIH1004</strain>
    </source>
</reference>
<gene>
    <name evidence="1" type="ORF">EYZ11_006491</name>
</gene>
<evidence type="ECO:0000313" key="2">
    <source>
        <dbReference type="Proteomes" id="UP000308092"/>
    </source>
</evidence>